<protein>
    <recommendedName>
        <fullName evidence="3">KOW domain-containing protein</fullName>
    </recommendedName>
</protein>
<gene>
    <name evidence="1" type="ORF">CWM47_36315</name>
</gene>
<dbReference type="Proteomes" id="UP000232883">
    <property type="component" value="Chromosome"/>
</dbReference>
<organism evidence="1 2">
    <name type="scientific">Spirosoma pollinicola</name>
    <dbReference type="NCBI Taxonomy" id="2057025"/>
    <lineage>
        <taxon>Bacteria</taxon>
        <taxon>Pseudomonadati</taxon>
        <taxon>Bacteroidota</taxon>
        <taxon>Cytophagia</taxon>
        <taxon>Cytophagales</taxon>
        <taxon>Cytophagaceae</taxon>
        <taxon>Spirosoma</taxon>
    </lineage>
</organism>
<evidence type="ECO:0008006" key="3">
    <source>
        <dbReference type="Google" id="ProtNLM"/>
    </source>
</evidence>
<evidence type="ECO:0000313" key="1">
    <source>
        <dbReference type="EMBL" id="AUD06840.1"/>
    </source>
</evidence>
<keyword evidence="2" id="KW-1185">Reference proteome</keyword>
<name>A0A2K8ZAG7_9BACT</name>
<sequence length="68" mass="7802">MDTDIKPGDRVEVTQTNRGGFYKGRYLATGIQLTTKARVKVRDDEGKQYMPLLTHVKKLNLHIYLPVI</sequence>
<dbReference type="AlphaFoldDB" id="A0A2K8ZAG7"/>
<dbReference type="EMBL" id="CP025096">
    <property type="protein sequence ID" value="AUD06840.1"/>
    <property type="molecule type" value="Genomic_DNA"/>
</dbReference>
<evidence type="ECO:0000313" key="2">
    <source>
        <dbReference type="Proteomes" id="UP000232883"/>
    </source>
</evidence>
<dbReference type="KEGG" id="spir:CWM47_36315"/>
<accession>A0A2K8ZAG7</accession>
<proteinExistence type="predicted"/>
<reference evidence="1 2" key="1">
    <citation type="submission" date="2017-11" db="EMBL/GenBank/DDBJ databases">
        <title>Taxonomic description and genome sequences of Spirosoma HA7 sp. nov., isolated from pollen microhabitat of Corylus avellana.</title>
        <authorList>
            <person name="Ambika Manirajan B."/>
            <person name="Suarez C."/>
            <person name="Ratering S."/>
            <person name="Geissler-Plaum R."/>
            <person name="Cardinale M."/>
            <person name="Sylvia S."/>
        </authorList>
    </citation>
    <scope>NUCLEOTIDE SEQUENCE [LARGE SCALE GENOMIC DNA]</scope>
    <source>
        <strain evidence="1 2">HA7</strain>
    </source>
</reference>